<name>U4LJA5_PYROM</name>
<keyword evidence="4" id="KW-1185">Reference proteome</keyword>
<evidence type="ECO:0000313" key="4">
    <source>
        <dbReference type="Proteomes" id="UP000018144"/>
    </source>
</evidence>
<dbReference type="EMBL" id="HF935724">
    <property type="protein sequence ID" value="CCX32174.1"/>
    <property type="molecule type" value="Genomic_DNA"/>
</dbReference>
<evidence type="ECO:0000256" key="2">
    <source>
        <dbReference type="SAM" id="MobiDB-lite"/>
    </source>
</evidence>
<feature type="compositionally biased region" description="Pro residues" evidence="2">
    <location>
        <begin position="328"/>
        <end position="345"/>
    </location>
</feature>
<feature type="region of interest" description="Disordered" evidence="2">
    <location>
        <begin position="135"/>
        <end position="181"/>
    </location>
</feature>
<feature type="compositionally biased region" description="Basic and acidic residues" evidence="2">
    <location>
        <begin position="284"/>
        <end position="293"/>
    </location>
</feature>
<evidence type="ECO:0000313" key="3">
    <source>
        <dbReference type="EMBL" id="CCX32174.1"/>
    </source>
</evidence>
<dbReference type="Pfam" id="PF00023">
    <property type="entry name" value="Ank"/>
    <property type="match status" value="1"/>
</dbReference>
<dbReference type="SUPFAM" id="SSF48403">
    <property type="entry name" value="Ankyrin repeat"/>
    <property type="match status" value="1"/>
</dbReference>
<keyword evidence="1" id="KW-0040">ANK repeat</keyword>
<gene>
    <name evidence="3" type="ORF">PCON_12444</name>
</gene>
<feature type="region of interest" description="Disordered" evidence="2">
    <location>
        <begin position="485"/>
        <end position="512"/>
    </location>
</feature>
<evidence type="ECO:0000256" key="1">
    <source>
        <dbReference type="PROSITE-ProRule" id="PRU00023"/>
    </source>
</evidence>
<reference evidence="3 4" key="1">
    <citation type="journal article" date="2013" name="PLoS Genet.">
        <title>The genome and development-dependent transcriptomes of Pyronema confluens: a window into fungal evolution.</title>
        <authorList>
            <person name="Traeger S."/>
            <person name="Altegoer F."/>
            <person name="Freitag M."/>
            <person name="Gabaldon T."/>
            <person name="Kempken F."/>
            <person name="Kumar A."/>
            <person name="Marcet-Houben M."/>
            <person name="Poggeler S."/>
            <person name="Stajich J.E."/>
            <person name="Nowrousian M."/>
        </authorList>
    </citation>
    <scope>NUCLEOTIDE SEQUENCE [LARGE SCALE GENOMIC DNA]</scope>
    <source>
        <strain evidence="4">CBS 100304</strain>
        <tissue evidence="3">Vegetative mycelium</tissue>
    </source>
</reference>
<feature type="compositionally biased region" description="Low complexity" evidence="2">
    <location>
        <begin position="149"/>
        <end position="163"/>
    </location>
</feature>
<dbReference type="AlphaFoldDB" id="U4LJA5"/>
<feature type="compositionally biased region" description="Gly residues" evidence="2">
    <location>
        <begin position="274"/>
        <end position="283"/>
    </location>
</feature>
<dbReference type="Proteomes" id="UP000018144">
    <property type="component" value="Unassembled WGS sequence"/>
</dbReference>
<dbReference type="SMART" id="SM00248">
    <property type="entry name" value="ANK"/>
    <property type="match status" value="1"/>
</dbReference>
<feature type="region of interest" description="Disordered" evidence="2">
    <location>
        <begin position="274"/>
        <end position="293"/>
    </location>
</feature>
<protein>
    <submittedName>
        <fullName evidence="3">Similar to PREDICTED: similar to ankyrin 2,3/unc44 [Strongylocentrotus purpuratus] acc. no. XP_001186448</fullName>
    </submittedName>
</protein>
<feature type="region of interest" description="Disordered" evidence="2">
    <location>
        <begin position="1"/>
        <end position="77"/>
    </location>
</feature>
<dbReference type="InterPro" id="IPR036770">
    <property type="entry name" value="Ankyrin_rpt-contain_sf"/>
</dbReference>
<dbReference type="PROSITE" id="PS50297">
    <property type="entry name" value="ANK_REP_REGION"/>
    <property type="match status" value="1"/>
</dbReference>
<sequence length="512" mass="56302">MSRSRSISTSSTSTFSSTSTPYHSHSSSAPTTPTSDIFSSGGDDVAEGEAEAGAGAGDIPRAPRAENEEIEESTTIPSIPLAMLQRWEVPEIAMGNHFEDTGGNDGQYIRQGSYGLPPARVAPTIFEDIEHTTSALRGTLSPQEKEELSTSPELTLLSSSLSPSHPPSPSTSSSPSPSQPLPQVRVRVFNHHHPRPQPQLTILPLELLHGITSFLSLRDFGALTRTHPELYIRLNKTLYAKAPKDVLIRQVKICSDPWINKRWEEKNSGVRVGGKEGLTVGGGAERERREVEVEMGKVYSKVKGKGKEKGKEREKAPTQSQSRLYQPHQPPQPSPPLDPETPNPSGPFYCTRVMTSICASLLSQSRIPIHSHPIPSPSLPLFPHHPIHTLTAISHLLSGPKSLIRQRLDATDSAGYTALHWAARRGDLMMVKYLVGMGARVNRKNRHGHSVLGCALLWEGTEERQGRKGGEGFLTGFLEEVGERERGMVENREKRREVEEGAGRGERRGWWD</sequence>
<dbReference type="Gene3D" id="1.25.40.20">
    <property type="entry name" value="Ankyrin repeat-containing domain"/>
    <property type="match status" value="1"/>
</dbReference>
<dbReference type="OrthoDB" id="539213at2759"/>
<feature type="compositionally biased region" description="Low complexity" evidence="2">
    <location>
        <begin position="1"/>
        <end position="35"/>
    </location>
</feature>
<feature type="region of interest" description="Disordered" evidence="2">
    <location>
        <begin position="301"/>
        <end position="346"/>
    </location>
</feature>
<feature type="repeat" description="ANK" evidence="1">
    <location>
        <begin position="414"/>
        <end position="446"/>
    </location>
</feature>
<accession>U4LJA5</accession>
<organism evidence="3 4">
    <name type="scientific">Pyronema omphalodes (strain CBS 100304)</name>
    <name type="common">Pyronema confluens</name>
    <dbReference type="NCBI Taxonomy" id="1076935"/>
    <lineage>
        <taxon>Eukaryota</taxon>
        <taxon>Fungi</taxon>
        <taxon>Dikarya</taxon>
        <taxon>Ascomycota</taxon>
        <taxon>Pezizomycotina</taxon>
        <taxon>Pezizomycetes</taxon>
        <taxon>Pezizales</taxon>
        <taxon>Pyronemataceae</taxon>
        <taxon>Pyronema</taxon>
    </lineage>
</organism>
<feature type="compositionally biased region" description="Basic and acidic residues" evidence="2">
    <location>
        <begin position="305"/>
        <end position="316"/>
    </location>
</feature>
<proteinExistence type="predicted"/>
<dbReference type="PROSITE" id="PS50088">
    <property type="entry name" value="ANK_REPEAT"/>
    <property type="match status" value="1"/>
</dbReference>
<dbReference type="InterPro" id="IPR002110">
    <property type="entry name" value="Ankyrin_rpt"/>
</dbReference>